<reference evidence="2" key="1">
    <citation type="submission" date="2019-03" db="EMBL/GenBank/DDBJ databases">
        <title>Single cell metagenomics reveals metabolic interactions within the superorganism composed of flagellate Streblomastix strix and complex community of Bacteroidetes bacteria on its surface.</title>
        <authorList>
            <person name="Treitli S.C."/>
            <person name="Kolisko M."/>
            <person name="Husnik F."/>
            <person name="Keeling P."/>
            <person name="Hampl V."/>
        </authorList>
    </citation>
    <scope>NUCLEOTIDE SEQUENCE</scope>
    <source>
        <strain evidence="2">STM</strain>
    </source>
</reference>
<dbReference type="EC" id="4.2.1.44" evidence="2"/>
<dbReference type="InterPro" id="IPR013022">
    <property type="entry name" value="Xyl_isomerase-like_TIM-brl"/>
</dbReference>
<dbReference type="AlphaFoldDB" id="A0A5J4SMV0"/>
<dbReference type="PANTHER" id="PTHR12110">
    <property type="entry name" value="HYDROXYPYRUVATE ISOMERASE"/>
    <property type="match status" value="1"/>
</dbReference>
<feature type="domain" description="Xylose isomerase-like TIM barrel" evidence="1">
    <location>
        <begin position="56"/>
        <end position="283"/>
    </location>
</feature>
<evidence type="ECO:0000313" key="2">
    <source>
        <dbReference type="EMBL" id="KAA6346751.1"/>
    </source>
</evidence>
<dbReference type="InterPro" id="IPR036237">
    <property type="entry name" value="Xyl_isomerase-like_sf"/>
</dbReference>
<gene>
    <name evidence="2" type="ORF">EZS27_005752</name>
</gene>
<organism evidence="2">
    <name type="scientific">termite gut metagenome</name>
    <dbReference type="NCBI Taxonomy" id="433724"/>
    <lineage>
        <taxon>unclassified sequences</taxon>
        <taxon>metagenomes</taxon>
        <taxon>organismal metagenomes</taxon>
    </lineage>
</organism>
<evidence type="ECO:0000259" key="1">
    <source>
        <dbReference type="Pfam" id="PF01261"/>
    </source>
</evidence>
<dbReference type="PROSITE" id="PS51257">
    <property type="entry name" value="PROKAR_LIPOPROTEIN"/>
    <property type="match status" value="1"/>
</dbReference>
<protein>
    <submittedName>
        <fullName evidence="2">Inosose dehydratase</fullName>
        <ecNumber evidence="2">4.2.1.44</ecNumber>
    </submittedName>
</protein>
<keyword evidence="2" id="KW-0456">Lyase</keyword>
<dbReference type="EMBL" id="SNRY01000119">
    <property type="protein sequence ID" value="KAA6346751.1"/>
    <property type="molecule type" value="Genomic_DNA"/>
</dbReference>
<dbReference type="SUPFAM" id="SSF51658">
    <property type="entry name" value="Xylose isomerase-like"/>
    <property type="match status" value="1"/>
</dbReference>
<dbReference type="GO" id="GO:0050114">
    <property type="term" value="F:myo-inosose-2 dehydratase activity"/>
    <property type="evidence" value="ECO:0007669"/>
    <property type="project" value="UniProtKB-EC"/>
</dbReference>
<dbReference type="InterPro" id="IPR050312">
    <property type="entry name" value="IolE/XylAMocC-like"/>
</dbReference>
<comment type="caution">
    <text evidence="2">The sequence shown here is derived from an EMBL/GenBank/DDBJ whole genome shotgun (WGS) entry which is preliminary data.</text>
</comment>
<dbReference type="Pfam" id="PF01261">
    <property type="entry name" value="AP_endonuc_2"/>
    <property type="match status" value="1"/>
</dbReference>
<dbReference type="PANTHER" id="PTHR12110:SF41">
    <property type="entry name" value="INOSOSE DEHYDRATASE"/>
    <property type="match status" value="1"/>
</dbReference>
<accession>A0A5J4SMV0</accession>
<proteinExistence type="predicted"/>
<name>A0A5J4SMV0_9ZZZZ</name>
<sequence length="296" mass="33559">MRTITFLAAITFFVVTSCCASNSQASQTTLPKKDIGVQLYSLRDRIKTDYAGTIALIGKMGYTAVEAAGYNNGKFYGKTPEEFKADVEKAGMIVLSSHTSKALSEKELASKDFSESLAWWDQCVANHKAAGMKYIVTPGMSVPKTLADLQTYCDYYNAVGKKCKDNGLAFGYHNHTHEFQKVENKLMYDYMLEHTDPQYVFFQMDVYWVVRSGHSPVEYFNKYSGRFKLLHIKDHKELGQSGMVGFDAIFRNIDVAGTKYIIVEVEEYNFTPEESVKQSLNYLLNSSFVKNSYEKK</sequence>
<dbReference type="Gene3D" id="3.20.20.150">
    <property type="entry name" value="Divalent-metal-dependent TIM barrel enzymes"/>
    <property type="match status" value="1"/>
</dbReference>